<accession>A0ABR8E045</accession>
<evidence type="ECO:0000313" key="2">
    <source>
        <dbReference type="Proteomes" id="UP000623440"/>
    </source>
</evidence>
<dbReference type="EMBL" id="JACJSI010000235">
    <property type="protein sequence ID" value="MBD2535112.1"/>
    <property type="molecule type" value="Genomic_DNA"/>
</dbReference>
<evidence type="ECO:0008006" key="3">
    <source>
        <dbReference type="Google" id="ProtNLM"/>
    </source>
</evidence>
<sequence length="84" mass="9730">MPSPQERKVTPSLTAQSDFYRWREKPGRLPVKEHGILTGTPKKNFILILLSMKLKPKITIADHFLGIEDPRIDRTKRHNLIDIS</sequence>
<reference evidence="1 2" key="1">
    <citation type="journal article" date="2020" name="ISME J.">
        <title>Comparative genomics reveals insights into cyanobacterial evolution and habitat adaptation.</title>
        <authorList>
            <person name="Chen M.Y."/>
            <person name="Teng W.K."/>
            <person name="Zhao L."/>
            <person name="Hu C.X."/>
            <person name="Zhou Y.K."/>
            <person name="Han B.P."/>
            <person name="Song L.R."/>
            <person name="Shu W.S."/>
        </authorList>
    </citation>
    <scope>NUCLEOTIDE SEQUENCE [LARGE SCALE GENOMIC DNA]</scope>
    <source>
        <strain evidence="1 2">FACHB-838</strain>
    </source>
</reference>
<evidence type="ECO:0000313" key="1">
    <source>
        <dbReference type="EMBL" id="MBD2535112.1"/>
    </source>
</evidence>
<dbReference type="RefSeq" id="WP_190945975.1">
    <property type="nucleotide sequence ID" value="NZ_JACJSI010000235.1"/>
</dbReference>
<comment type="caution">
    <text evidence="1">The sequence shown here is derived from an EMBL/GenBank/DDBJ whole genome shotgun (WGS) entry which is preliminary data.</text>
</comment>
<protein>
    <recommendedName>
        <fullName evidence="3">Transposase</fullName>
    </recommendedName>
</protein>
<keyword evidence="2" id="KW-1185">Reference proteome</keyword>
<gene>
    <name evidence="1" type="ORF">H6G97_39165</name>
</gene>
<dbReference type="Proteomes" id="UP000623440">
    <property type="component" value="Unassembled WGS sequence"/>
</dbReference>
<organism evidence="1 2">
    <name type="scientific">Nostoc flagelliforme FACHB-838</name>
    <dbReference type="NCBI Taxonomy" id="2692904"/>
    <lineage>
        <taxon>Bacteria</taxon>
        <taxon>Bacillati</taxon>
        <taxon>Cyanobacteriota</taxon>
        <taxon>Cyanophyceae</taxon>
        <taxon>Nostocales</taxon>
        <taxon>Nostocaceae</taxon>
        <taxon>Nostoc</taxon>
    </lineage>
</organism>
<proteinExistence type="predicted"/>
<name>A0ABR8E045_9NOSO</name>